<keyword evidence="1" id="KW-0479">Metal-binding</keyword>
<evidence type="ECO:0000313" key="6">
    <source>
        <dbReference type="Proteomes" id="UP000288805"/>
    </source>
</evidence>
<dbReference type="SUPFAM" id="SSF53732">
    <property type="entry name" value="Aconitase iron-sulfur domain"/>
    <property type="match status" value="1"/>
</dbReference>
<organism evidence="5 6">
    <name type="scientific">Vitis vinifera</name>
    <name type="common">Grape</name>
    <dbReference type="NCBI Taxonomy" id="29760"/>
    <lineage>
        <taxon>Eukaryota</taxon>
        <taxon>Viridiplantae</taxon>
        <taxon>Streptophyta</taxon>
        <taxon>Embryophyta</taxon>
        <taxon>Tracheophyta</taxon>
        <taxon>Spermatophyta</taxon>
        <taxon>Magnoliopsida</taxon>
        <taxon>eudicotyledons</taxon>
        <taxon>Gunneridae</taxon>
        <taxon>Pentapetalae</taxon>
        <taxon>rosids</taxon>
        <taxon>Vitales</taxon>
        <taxon>Vitaceae</taxon>
        <taxon>Viteae</taxon>
        <taxon>Vitis</taxon>
    </lineage>
</organism>
<accession>A0A438JHM8</accession>
<dbReference type="InterPro" id="IPR006249">
    <property type="entry name" value="Aconitase/IRP2"/>
</dbReference>
<evidence type="ECO:0000259" key="4">
    <source>
        <dbReference type="Pfam" id="PF00330"/>
    </source>
</evidence>
<keyword evidence="3" id="KW-0411">Iron-sulfur</keyword>
<evidence type="ECO:0000256" key="3">
    <source>
        <dbReference type="ARBA" id="ARBA00023014"/>
    </source>
</evidence>
<dbReference type="EMBL" id="QGNW01000041">
    <property type="protein sequence ID" value="RVX08432.1"/>
    <property type="molecule type" value="Genomic_DNA"/>
</dbReference>
<dbReference type="GO" id="GO:0046872">
    <property type="term" value="F:metal ion binding"/>
    <property type="evidence" value="ECO:0007669"/>
    <property type="project" value="UniProtKB-KW"/>
</dbReference>
<dbReference type="Gene3D" id="3.30.499.10">
    <property type="entry name" value="Aconitase, domain 3"/>
    <property type="match status" value="1"/>
</dbReference>
<keyword evidence="2" id="KW-0408">Iron</keyword>
<dbReference type="InterPro" id="IPR015931">
    <property type="entry name" value="Acnase/IPM_dHydase_lsu_aba_1/3"/>
</dbReference>
<protein>
    <submittedName>
        <fullName evidence="5">Aconitate hydratase 3, mitochondrial</fullName>
    </submittedName>
</protein>
<dbReference type="AlphaFoldDB" id="A0A438JHM8"/>
<dbReference type="GO" id="GO:0051536">
    <property type="term" value="F:iron-sulfur cluster binding"/>
    <property type="evidence" value="ECO:0007669"/>
    <property type="project" value="UniProtKB-KW"/>
</dbReference>
<dbReference type="PANTHER" id="PTHR11670">
    <property type="entry name" value="ACONITASE/IRON-RESPONSIVE ELEMENT FAMILY MEMBER"/>
    <property type="match status" value="1"/>
</dbReference>
<dbReference type="Pfam" id="PF00330">
    <property type="entry name" value="Aconitase"/>
    <property type="match status" value="1"/>
</dbReference>
<feature type="domain" description="Aconitase/3-isopropylmalate dehydratase large subunit alpha/beta/alpha" evidence="4">
    <location>
        <begin position="187"/>
        <end position="274"/>
    </location>
</feature>
<name>A0A438JHM8_VITVI</name>
<dbReference type="Proteomes" id="UP000288805">
    <property type="component" value="Unassembled WGS sequence"/>
</dbReference>
<proteinExistence type="predicted"/>
<evidence type="ECO:0000256" key="1">
    <source>
        <dbReference type="ARBA" id="ARBA00022723"/>
    </source>
</evidence>
<dbReference type="InterPro" id="IPR036008">
    <property type="entry name" value="Aconitase_4Fe-4S_dom"/>
</dbReference>
<reference evidence="5 6" key="1">
    <citation type="journal article" date="2018" name="PLoS Genet.">
        <title>Population sequencing reveals clonal diversity and ancestral inbreeding in the grapevine cultivar Chardonnay.</title>
        <authorList>
            <person name="Roach M.J."/>
            <person name="Johnson D.L."/>
            <person name="Bohlmann J."/>
            <person name="van Vuuren H.J."/>
            <person name="Jones S.J."/>
            <person name="Pretorius I.S."/>
            <person name="Schmidt S.A."/>
            <person name="Borneman A.R."/>
        </authorList>
    </citation>
    <scope>NUCLEOTIDE SEQUENCE [LARGE SCALE GENOMIC DNA]</scope>
    <source>
        <strain evidence="6">cv. Chardonnay</strain>
        <tissue evidence="5">Leaf</tissue>
    </source>
</reference>
<gene>
    <name evidence="5" type="primary">ACO3_10</name>
    <name evidence="5" type="ORF">CK203_014107</name>
</gene>
<dbReference type="InterPro" id="IPR001030">
    <property type="entry name" value="Acoase/IPM_deHydtase_lsu_aba"/>
</dbReference>
<evidence type="ECO:0000256" key="2">
    <source>
        <dbReference type="ARBA" id="ARBA00023004"/>
    </source>
</evidence>
<sequence length="283" mass="31015">MVQRSLNAYSRATCFNELSSSMIAQDLWPLMSTIELLGLTFSSSLSRVSLSRAISSNPLSSSSLACRSLRFSSSAFRSLRSVNFRPPVSLRAQIGAAVPVVEQFQRRIATMGNGGKGWEMTAPILSPENAFKGILTGLPKASGGEFGKYYSLPALNDPRIVPYSIRILLESAIRNCDNFQVTKEDVEKIIDWENTSPKQVEIPFKPARVILQDFTGVPAVVDLACMRDAMNKLGSDSNKINPLVPVDLVVDHSVQVDVARSENAVQANMELEIPEKQGEICFS</sequence>
<evidence type="ECO:0000313" key="5">
    <source>
        <dbReference type="EMBL" id="RVX08432.1"/>
    </source>
</evidence>
<comment type="caution">
    <text evidence="5">The sequence shown here is derived from an EMBL/GenBank/DDBJ whole genome shotgun (WGS) entry which is preliminary data.</text>
</comment>